<sequence length="331" mass="38092">GGYLKVCKNLHAEQISKLQLKNQQECDLLEDIRNFTKQRSAIEKGYGEALYKIATQYQNRKIPCVPDIRLEDGSEAWNIYNVWRTVLDETEKLANARLAAVPVLQTQISEDAKHTRQNKINYGKKLMEALIQTQKEVQAQVLDLERCKKAYQEEEHFAHDAREKAAAAEEKLKRKKGSIFQSISSLQKNSAKFTAKKEALNEKSAGARNEYLLSLAATNAHQRRYYEIDFERTLRTMEQDMYNKVNEYLTLMSRTELLTCTATQISFNKIKDQAQAIIRGYNLRCYLTFYPMLGQSINYDFDACDGDRIDKISVQDESSQAILDGESKNVL</sequence>
<organism evidence="4 5">
    <name type="scientific">Meganyctiphanes norvegica</name>
    <name type="common">Northern krill</name>
    <name type="synonym">Thysanopoda norvegica</name>
    <dbReference type="NCBI Taxonomy" id="48144"/>
    <lineage>
        <taxon>Eukaryota</taxon>
        <taxon>Metazoa</taxon>
        <taxon>Ecdysozoa</taxon>
        <taxon>Arthropoda</taxon>
        <taxon>Crustacea</taxon>
        <taxon>Multicrustacea</taxon>
        <taxon>Malacostraca</taxon>
        <taxon>Eumalacostraca</taxon>
        <taxon>Eucarida</taxon>
        <taxon>Euphausiacea</taxon>
        <taxon>Euphausiidae</taxon>
        <taxon>Meganyctiphanes</taxon>
    </lineage>
</organism>
<gene>
    <name evidence="4" type="ORF">MNOR_LOCUS370</name>
</gene>
<keyword evidence="5" id="KW-1185">Reference proteome</keyword>
<evidence type="ECO:0000313" key="4">
    <source>
        <dbReference type="EMBL" id="CAL4059063.1"/>
    </source>
</evidence>
<evidence type="ECO:0000313" key="5">
    <source>
        <dbReference type="Proteomes" id="UP001497623"/>
    </source>
</evidence>
<dbReference type="InterPro" id="IPR001060">
    <property type="entry name" value="FCH_dom"/>
</dbReference>
<dbReference type="SMART" id="SM00055">
    <property type="entry name" value="FCH"/>
    <property type="match status" value="1"/>
</dbReference>
<dbReference type="SUPFAM" id="SSF103657">
    <property type="entry name" value="BAR/IMD domain-like"/>
    <property type="match status" value="1"/>
</dbReference>
<comment type="caution">
    <text evidence="4">The sequence shown here is derived from an EMBL/GenBank/DDBJ whole genome shotgun (WGS) entry which is preliminary data.</text>
</comment>
<dbReference type="InterPro" id="IPR031160">
    <property type="entry name" value="F_BAR_dom"/>
</dbReference>
<evidence type="ECO:0000256" key="2">
    <source>
        <dbReference type="SAM" id="Coils"/>
    </source>
</evidence>
<dbReference type="PROSITE" id="PS51741">
    <property type="entry name" value="F_BAR"/>
    <property type="match status" value="1"/>
</dbReference>
<dbReference type="FunFam" id="1.20.1270.60:FF:000039">
    <property type="entry name" value="FCH and double SH3 domains protein"/>
    <property type="match status" value="1"/>
</dbReference>
<dbReference type="GO" id="GO:0007274">
    <property type="term" value="P:neuromuscular synaptic transmission"/>
    <property type="evidence" value="ECO:0007669"/>
    <property type="project" value="TreeGrafter"/>
</dbReference>
<dbReference type="GO" id="GO:0030833">
    <property type="term" value="P:regulation of actin filament polymerization"/>
    <property type="evidence" value="ECO:0007669"/>
    <property type="project" value="TreeGrafter"/>
</dbReference>
<dbReference type="InterPro" id="IPR027267">
    <property type="entry name" value="AH/BAR_dom_sf"/>
</dbReference>
<dbReference type="PANTHER" id="PTHR15735">
    <property type="entry name" value="FCH AND DOUBLE SH3 DOMAINS PROTEIN"/>
    <property type="match status" value="1"/>
</dbReference>
<feature type="non-terminal residue" evidence="4">
    <location>
        <position position="1"/>
    </location>
</feature>
<keyword evidence="1 2" id="KW-0175">Coiled coil</keyword>
<name>A0AAV2PK30_MEGNR</name>
<accession>A0AAV2PK30</accession>
<dbReference type="Pfam" id="PF00611">
    <property type="entry name" value="FCH"/>
    <property type="match status" value="1"/>
</dbReference>
<dbReference type="Gene3D" id="1.20.1270.60">
    <property type="entry name" value="Arfaptin homology (AH) domain/BAR domain"/>
    <property type="match status" value="1"/>
</dbReference>
<proteinExistence type="predicted"/>
<dbReference type="Proteomes" id="UP001497623">
    <property type="component" value="Unassembled WGS sequence"/>
</dbReference>
<feature type="coiled-coil region" evidence="2">
    <location>
        <begin position="134"/>
        <end position="203"/>
    </location>
</feature>
<dbReference type="EMBL" id="CAXKWB010000080">
    <property type="protein sequence ID" value="CAL4059063.1"/>
    <property type="molecule type" value="Genomic_DNA"/>
</dbReference>
<evidence type="ECO:0000256" key="1">
    <source>
        <dbReference type="PROSITE-ProRule" id="PRU01077"/>
    </source>
</evidence>
<reference evidence="4 5" key="1">
    <citation type="submission" date="2024-05" db="EMBL/GenBank/DDBJ databases">
        <authorList>
            <person name="Wallberg A."/>
        </authorList>
    </citation>
    <scope>NUCLEOTIDE SEQUENCE [LARGE SCALE GENOMIC DNA]</scope>
</reference>
<dbReference type="AlphaFoldDB" id="A0AAV2PK30"/>
<evidence type="ECO:0000259" key="3">
    <source>
        <dbReference type="PROSITE" id="PS51741"/>
    </source>
</evidence>
<protein>
    <recommendedName>
        <fullName evidence="3">F-BAR domain-containing protein</fullName>
    </recommendedName>
</protein>
<dbReference type="GO" id="GO:0031594">
    <property type="term" value="C:neuromuscular junction"/>
    <property type="evidence" value="ECO:0007669"/>
    <property type="project" value="TreeGrafter"/>
</dbReference>
<dbReference type="GO" id="GO:0055037">
    <property type="term" value="C:recycling endosome"/>
    <property type="evidence" value="ECO:0007669"/>
    <property type="project" value="TreeGrafter"/>
</dbReference>
<feature type="domain" description="F-BAR" evidence="3">
    <location>
        <begin position="4"/>
        <end position="282"/>
    </location>
</feature>
<dbReference type="PANTHER" id="PTHR15735:SF21">
    <property type="entry name" value="PROTEIN NERVOUS WRECK"/>
    <property type="match status" value="1"/>
</dbReference>